<dbReference type="EMBL" id="CAMKVN010003104">
    <property type="protein sequence ID" value="CAI2183694.1"/>
    <property type="molecule type" value="Genomic_DNA"/>
</dbReference>
<dbReference type="PROSITE" id="PS51214">
    <property type="entry name" value="IBB"/>
    <property type="match status" value="1"/>
</dbReference>
<gene>
    <name evidence="9" type="ORF">FWILDA_LOCUS11205</name>
</gene>
<dbReference type="OrthoDB" id="29145at2759"/>
<dbReference type="PIRSF" id="PIRSF005673">
    <property type="entry name" value="Importin_alpha"/>
    <property type="match status" value="1"/>
</dbReference>
<protein>
    <recommendedName>
        <fullName evidence="5">Importin subunit alpha</fullName>
    </recommendedName>
</protein>
<dbReference type="InterPro" id="IPR000225">
    <property type="entry name" value="Armadillo"/>
</dbReference>
<evidence type="ECO:0000259" key="8">
    <source>
        <dbReference type="PROSITE" id="PS51214"/>
    </source>
</evidence>
<evidence type="ECO:0000256" key="2">
    <source>
        <dbReference type="ARBA" id="ARBA00022448"/>
    </source>
</evidence>
<feature type="repeat" description="ARM" evidence="6">
    <location>
        <begin position="221"/>
        <end position="249"/>
    </location>
</feature>
<keyword evidence="10" id="KW-1185">Reference proteome</keyword>
<comment type="similarity">
    <text evidence="1 5">Belongs to the importin alpha family.</text>
</comment>
<keyword evidence="4 5" id="KW-0653">Protein transport</keyword>
<dbReference type="PROSITE" id="PS50176">
    <property type="entry name" value="ARM_REPEAT"/>
    <property type="match status" value="1"/>
</dbReference>
<evidence type="ECO:0000313" key="9">
    <source>
        <dbReference type="EMBL" id="CAI2183694.1"/>
    </source>
</evidence>
<evidence type="ECO:0000256" key="5">
    <source>
        <dbReference type="PIRNR" id="PIRNR005673"/>
    </source>
</evidence>
<dbReference type="GO" id="GO:0006606">
    <property type="term" value="P:protein import into nucleus"/>
    <property type="evidence" value="ECO:0007669"/>
    <property type="project" value="InterPro"/>
</dbReference>
<keyword evidence="3" id="KW-0677">Repeat</keyword>
<evidence type="ECO:0000256" key="7">
    <source>
        <dbReference type="SAM" id="MobiDB-lite"/>
    </source>
</evidence>
<dbReference type="AlphaFoldDB" id="A0A9W4SW15"/>
<dbReference type="Pfam" id="PF00514">
    <property type="entry name" value="Arm"/>
    <property type="match status" value="1"/>
</dbReference>
<dbReference type="Pfam" id="PF13513">
    <property type="entry name" value="HEAT_EZ"/>
    <property type="match status" value="1"/>
</dbReference>
<dbReference type="SUPFAM" id="SSF48371">
    <property type="entry name" value="ARM repeat"/>
    <property type="match status" value="1"/>
</dbReference>
<reference evidence="9" key="1">
    <citation type="submission" date="2022-08" db="EMBL/GenBank/DDBJ databases">
        <authorList>
            <person name="Kallberg Y."/>
            <person name="Tangrot J."/>
            <person name="Rosling A."/>
        </authorList>
    </citation>
    <scope>NUCLEOTIDE SEQUENCE</scope>
    <source>
        <strain evidence="9">Wild A</strain>
    </source>
</reference>
<keyword evidence="2 5" id="KW-0813">Transport</keyword>
<dbReference type="GO" id="GO:0061608">
    <property type="term" value="F:nuclear import signal receptor activity"/>
    <property type="evidence" value="ECO:0007669"/>
    <property type="project" value="InterPro"/>
</dbReference>
<comment type="caution">
    <text evidence="9">The sequence shown here is derived from an EMBL/GenBank/DDBJ whole genome shotgun (WGS) entry which is preliminary data.</text>
</comment>
<dbReference type="PANTHER" id="PTHR23316">
    <property type="entry name" value="IMPORTIN ALPHA"/>
    <property type="match status" value="1"/>
</dbReference>
<feature type="region of interest" description="Disordered" evidence="7">
    <location>
        <begin position="1"/>
        <end position="53"/>
    </location>
</feature>
<feature type="compositionally biased region" description="Basic and acidic residues" evidence="7">
    <location>
        <begin position="1"/>
        <end position="11"/>
    </location>
</feature>
<organism evidence="9 10">
    <name type="scientific">Funneliformis geosporum</name>
    <dbReference type="NCBI Taxonomy" id="1117311"/>
    <lineage>
        <taxon>Eukaryota</taxon>
        <taxon>Fungi</taxon>
        <taxon>Fungi incertae sedis</taxon>
        <taxon>Mucoromycota</taxon>
        <taxon>Glomeromycotina</taxon>
        <taxon>Glomeromycetes</taxon>
        <taxon>Glomerales</taxon>
        <taxon>Glomeraceae</taxon>
        <taxon>Funneliformis</taxon>
    </lineage>
</organism>
<accession>A0A9W4SW15</accession>
<name>A0A9W4SW15_9GLOM</name>
<proteinExistence type="inferred from homology"/>
<dbReference type="InterPro" id="IPR002652">
    <property type="entry name" value="Importin-a_IBB"/>
</dbReference>
<dbReference type="SMART" id="SM00185">
    <property type="entry name" value="ARM"/>
    <property type="match status" value="7"/>
</dbReference>
<dbReference type="Gene3D" id="1.25.10.10">
    <property type="entry name" value="Leucine-rich Repeat Variant"/>
    <property type="match status" value="1"/>
</dbReference>
<dbReference type="InterPro" id="IPR016024">
    <property type="entry name" value="ARM-type_fold"/>
</dbReference>
<feature type="domain" description="IBB" evidence="8">
    <location>
        <begin position="18"/>
        <end position="86"/>
    </location>
</feature>
<dbReference type="GO" id="GO:0005737">
    <property type="term" value="C:cytoplasm"/>
    <property type="evidence" value="ECO:0007669"/>
    <property type="project" value="InterPro"/>
</dbReference>
<dbReference type="Proteomes" id="UP001153678">
    <property type="component" value="Unassembled WGS sequence"/>
</dbReference>
<sequence>MDFTNNKKDLENTFTFESSSPPKQPAPPSPVEAHKAKYKRNSLPKNAEEARQRRFELDTQVRKKHREQLITTKRFKHNLEEYEEDETEPEYTLSQKDIEKLKSGLNNVSRDARLSSLQDLSKYLVDPSDTLKQFVIEGDCVEILIKFLSSIDPAEQLQATWCITNIAAGPKEYVQKALLAVPYLIPFLERENISLQDQAAWAIGNIAIESSECRDLLRKNGVLIPLINLLNSKDVNLIQTACFALSNLARGPNAKLHEFFKACINKRLLQHLETDESFEVVSEVAWVLTYITSDDDNKYTDQLLNEGIAPLLVKHMRPLLNHGPLSLPLVRTLGNIASGPDTNTDHLIRQSDFLPSMIQYIQSDCRPVKKESLWVMSNITATRRPEVLVKVFNAGFIPILSNIATHTNFDIRKEAAYSLVNIASHGEEFMKSLPHQELLPGFLEFIRSQDYDLIRLGLGYIEMLLSQVPESKQLLENMKGIDALETAILIEDESLRNAASRLMDKYFGEEFSEQMQVQIEETT</sequence>
<evidence type="ECO:0000256" key="3">
    <source>
        <dbReference type="ARBA" id="ARBA00022737"/>
    </source>
</evidence>
<dbReference type="InterPro" id="IPR011989">
    <property type="entry name" value="ARM-like"/>
</dbReference>
<evidence type="ECO:0000313" key="10">
    <source>
        <dbReference type="Proteomes" id="UP001153678"/>
    </source>
</evidence>
<evidence type="ECO:0000256" key="1">
    <source>
        <dbReference type="ARBA" id="ARBA00010394"/>
    </source>
</evidence>
<evidence type="ECO:0000256" key="6">
    <source>
        <dbReference type="PROSITE-ProRule" id="PRU00259"/>
    </source>
</evidence>
<evidence type="ECO:0000256" key="4">
    <source>
        <dbReference type="ARBA" id="ARBA00022927"/>
    </source>
</evidence>
<dbReference type="InterPro" id="IPR024931">
    <property type="entry name" value="Importin_alpha"/>
</dbReference>